<accession>A0A8J9VQS1</accession>
<dbReference type="GO" id="GO:0006487">
    <property type="term" value="P:protein N-linked glycosylation"/>
    <property type="evidence" value="ECO:0007669"/>
    <property type="project" value="TreeGrafter"/>
</dbReference>
<keyword evidence="8" id="KW-1185">Reference proteome</keyword>
<keyword evidence="4" id="KW-1133">Transmembrane helix</keyword>
<comment type="pathway">
    <text evidence="1">Protein modification; protein glycosylation.</text>
</comment>
<dbReference type="GO" id="GO:0005793">
    <property type="term" value="C:endoplasmic reticulum-Golgi intermediate compartment"/>
    <property type="evidence" value="ECO:0007669"/>
    <property type="project" value="TreeGrafter"/>
</dbReference>
<gene>
    <name evidence="7" type="ORF">BINO364_LOCUS3124</name>
</gene>
<dbReference type="Pfam" id="PF04666">
    <property type="entry name" value="MGAT4_cons"/>
    <property type="match status" value="1"/>
</dbReference>
<dbReference type="InterPro" id="IPR056576">
    <property type="entry name" value="MGAT4_A/B/C_C"/>
</dbReference>
<dbReference type="GO" id="GO:0008375">
    <property type="term" value="F:acetylglucosaminyltransferase activity"/>
    <property type="evidence" value="ECO:0007669"/>
    <property type="project" value="TreeGrafter"/>
</dbReference>
<organism evidence="7 8">
    <name type="scientific">Brenthis ino</name>
    <name type="common">lesser marbled fritillary</name>
    <dbReference type="NCBI Taxonomy" id="405034"/>
    <lineage>
        <taxon>Eukaryota</taxon>
        <taxon>Metazoa</taxon>
        <taxon>Ecdysozoa</taxon>
        <taxon>Arthropoda</taxon>
        <taxon>Hexapoda</taxon>
        <taxon>Insecta</taxon>
        <taxon>Pterygota</taxon>
        <taxon>Neoptera</taxon>
        <taxon>Endopterygota</taxon>
        <taxon>Lepidoptera</taxon>
        <taxon>Glossata</taxon>
        <taxon>Ditrysia</taxon>
        <taxon>Papilionoidea</taxon>
        <taxon>Nymphalidae</taxon>
        <taxon>Heliconiinae</taxon>
        <taxon>Argynnini</taxon>
        <taxon>Brenthis</taxon>
    </lineage>
</organism>
<feature type="domain" description="MGAT4 A/B/C C-terminal" evidence="6">
    <location>
        <begin position="376"/>
        <end position="493"/>
    </location>
</feature>
<feature type="non-terminal residue" evidence="7">
    <location>
        <position position="539"/>
    </location>
</feature>
<dbReference type="EMBL" id="OV170231">
    <property type="protein sequence ID" value="CAH0716337.1"/>
    <property type="molecule type" value="Genomic_DNA"/>
</dbReference>
<keyword evidence="2" id="KW-0328">Glycosyltransferase</keyword>
<dbReference type="InterPro" id="IPR057279">
    <property type="entry name" value="MGAT4"/>
</dbReference>
<dbReference type="GO" id="GO:0005783">
    <property type="term" value="C:endoplasmic reticulum"/>
    <property type="evidence" value="ECO:0007669"/>
    <property type="project" value="TreeGrafter"/>
</dbReference>
<feature type="transmembrane region" description="Helical" evidence="4">
    <location>
        <begin position="23"/>
        <end position="44"/>
    </location>
</feature>
<dbReference type="PANTHER" id="PTHR12062">
    <property type="entry name" value="N-ACETYLGLUCOSAMINYLTRANSFERASE VI"/>
    <property type="match status" value="1"/>
</dbReference>
<evidence type="ECO:0000256" key="4">
    <source>
        <dbReference type="SAM" id="Phobius"/>
    </source>
</evidence>
<sequence>MPTSTTGMARVCRKCNPLRRRCTLYVIVIATAALVAFLISSLTVSRYPKDSLMQEAISNIQDRMDFLESLYLVRHEDIIDLQDSADVNRTNSHGTLLLRTNKKNSILKPEIIAMLRNISGMRAAMGVHTSTSAVMQTSFIYKLLSHLMNDAAALRPAYHMTAGRKLADVVIGIPTVKRDKESYLMVTLTHLIHGLTAKDINNTLIVVYVGETDLEYVLDIARQIEIMFPHHVESGLIEVISPSPSYYPDLEKIPETLGDSHKRVKWRTKQNLDTIYLMAYAQSKGTFYLMLEDDVIAKNNYMQEIKHFTATSSISTPNCFFILICLLIGLWRVIWRIACAQLIRDLTLGKIQKVKDPQFNLQPIYYPHNNPPMKYIRTSIKEHSEHTLKKAYEGQTFFWGVKPKECDTIEFWFAKPTVVTSYTFRSGNVKHTSYKFYDTAVEVYPERARNFTTVDYFDEFGLADGKLKHSIGPLLAMRLRVNKNSFFEVILSEIDIRTDEKGSITSQALPNSPVKKFRQQDRPHRKPFRKLRVLGQISV</sequence>
<feature type="domain" description="MGAT4 conserved region" evidence="5">
    <location>
        <begin position="137"/>
        <end position="311"/>
    </location>
</feature>
<dbReference type="PANTHER" id="PTHR12062:SF9">
    <property type="entry name" value="ALPHA-1,3-MANNOSYL-GLYCOPROTEIN 4-BETA-N-ACETYLGLUCOSAMINYLTRANSFERASE A, ISOFORM A"/>
    <property type="match status" value="1"/>
</dbReference>
<evidence type="ECO:0000313" key="7">
    <source>
        <dbReference type="EMBL" id="CAH0716337.1"/>
    </source>
</evidence>
<keyword evidence="4" id="KW-0472">Membrane</keyword>
<dbReference type="OrthoDB" id="2016523at2759"/>
<keyword evidence="4" id="KW-0812">Transmembrane</keyword>
<evidence type="ECO:0008006" key="9">
    <source>
        <dbReference type="Google" id="ProtNLM"/>
    </source>
</evidence>
<proteinExistence type="predicted"/>
<evidence type="ECO:0000256" key="3">
    <source>
        <dbReference type="ARBA" id="ARBA00022679"/>
    </source>
</evidence>
<dbReference type="InterPro" id="IPR006759">
    <property type="entry name" value="Glyco_transf_54"/>
</dbReference>
<evidence type="ECO:0000259" key="5">
    <source>
        <dbReference type="Pfam" id="PF04666"/>
    </source>
</evidence>
<keyword evidence="3" id="KW-0808">Transferase</keyword>
<evidence type="ECO:0000256" key="2">
    <source>
        <dbReference type="ARBA" id="ARBA00022676"/>
    </source>
</evidence>
<evidence type="ECO:0000256" key="1">
    <source>
        <dbReference type="ARBA" id="ARBA00004922"/>
    </source>
</evidence>
<protein>
    <recommendedName>
        <fullName evidence="9">Alpha-1,3-mannosyl-glycoprotein 4-beta-N-acetylglucosaminyltransferase A</fullName>
    </recommendedName>
</protein>
<dbReference type="Pfam" id="PF23524">
    <property type="entry name" value="MGAT4A_C"/>
    <property type="match status" value="1"/>
</dbReference>
<dbReference type="GO" id="GO:0005795">
    <property type="term" value="C:Golgi stack"/>
    <property type="evidence" value="ECO:0007669"/>
    <property type="project" value="TreeGrafter"/>
</dbReference>
<name>A0A8J9VQS1_9NEOP</name>
<evidence type="ECO:0000259" key="6">
    <source>
        <dbReference type="Pfam" id="PF23524"/>
    </source>
</evidence>
<dbReference type="Proteomes" id="UP000838878">
    <property type="component" value="Chromosome 11"/>
</dbReference>
<reference evidence="7" key="1">
    <citation type="submission" date="2021-12" db="EMBL/GenBank/DDBJ databases">
        <authorList>
            <person name="Martin H S."/>
        </authorList>
    </citation>
    <scope>NUCLEOTIDE SEQUENCE</scope>
</reference>
<evidence type="ECO:0000313" key="8">
    <source>
        <dbReference type="Proteomes" id="UP000838878"/>
    </source>
</evidence>
<dbReference type="AlphaFoldDB" id="A0A8J9VQS1"/>